<evidence type="ECO:0000256" key="2">
    <source>
        <dbReference type="ARBA" id="ARBA00004651"/>
    </source>
</evidence>
<gene>
    <name evidence="12" type="primary">inx</name>
    <name evidence="13" type="ORF">ANCCAN_20448</name>
</gene>
<protein>
    <recommendedName>
        <fullName evidence="12">Innexin</fullName>
    </recommendedName>
</protein>
<feature type="transmembrane region" description="Helical" evidence="12">
    <location>
        <begin position="30"/>
        <end position="54"/>
    </location>
</feature>
<evidence type="ECO:0000256" key="10">
    <source>
        <dbReference type="ARBA" id="ARBA00023136"/>
    </source>
</evidence>
<comment type="subcellular location">
    <subcellularLocation>
        <location evidence="1">Cell junction</location>
        <location evidence="1">Gap junction</location>
    </subcellularLocation>
    <subcellularLocation>
        <location evidence="2 12">Cell membrane</location>
        <topology evidence="2 12">Multi-pass membrane protein</topology>
    </subcellularLocation>
</comment>
<evidence type="ECO:0000313" key="13">
    <source>
        <dbReference type="EMBL" id="RCN33720.1"/>
    </source>
</evidence>
<dbReference type="GO" id="GO:0005886">
    <property type="term" value="C:plasma membrane"/>
    <property type="evidence" value="ECO:0007669"/>
    <property type="project" value="UniProtKB-SubCell"/>
</dbReference>
<evidence type="ECO:0000256" key="9">
    <source>
        <dbReference type="ARBA" id="ARBA00023065"/>
    </source>
</evidence>
<organism evidence="13 14">
    <name type="scientific">Ancylostoma caninum</name>
    <name type="common">Dog hookworm</name>
    <dbReference type="NCBI Taxonomy" id="29170"/>
    <lineage>
        <taxon>Eukaryota</taxon>
        <taxon>Metazoa</taxon>
        <taxon>Ecdysozoa</taxon>
        <taxon>Nematoda</taxon>
        <taxon>Chromadorea</taxon>
        <taxon>Rhabditida</taxon>
        <taxon>Rhabditina</taxon>
        <taxon>Rhabditomorpha</taxon>
        <taxon>Strongyloidea</taxon>
        <taxon>Ancylostomatidae</taxon>
        <taxon>Ancylostomatinae</taxon>
        <taxon>Ancylostoma</taxon>
    </lineage>
</organism>
<evidence type="ECO:0000256" key="11">
    <source>
        <dbReference type="ARBA" id="ARBA00023303"/>
    </source>
</evidence>
<reference evidence="13 14" key="1">
    <citation type="submission" date="2014-10" db="EMBL/GenBank/DDBJ databases">
        <title>Draft genome of the hookworm Ancylostoma caninum.</title>
        <authorList>
            <person name="Mitreva M."/>
        </authorList>
    </citation>
    <scope>NUCLEOTIDE SEQUENCE [LARGE SCALE GENOMIC DNA]</scope>
    <source>
        <strain evidence="13 14">Baltimore</strain>
    </source>
</reference>
<comment type="similarity">
    <text evidence="12">Belongs to the pannexin family.</text>
</comment>
<keyword evidence="9 12" id="KW-0406">Ion transport</keyword>
<evidence type="ECO:0000256" key="4">
    <source>
        <dbReference type="ARBA" id="ARBA00022475"/>
    </source>
</evidence>
<name>A0A368FSC5_ANCCA</name>
<dbReference type="OrthoDB" id="5867527at2759"/>
<evidence type="ECO:0000256" key="7">
    <source>
        <dbReference type="ARBA" id="ARBA00022949"/>
    </source>
</evidence>
<evidence type="ECO:0000313" key="14">
    <source>
        <dbReference type="Proteomes" id="UP000252519"/>
    </source>
</evidence>
<dbReference type="PANTHER" id="PTHR11893:SF21">
    <property type="entry name" value="INNEXIN EAT-5"/>
    <property type="match status" value="1"/>
</dbReference>
<keyword evidence="10 12" id="KW-0472">Membrane</keyword>
<dbReference type="GO" id="GO:0005921">
    <property type="term" value="C:gap junction"/>
    <property type="evidence" value="ECO:0007669"/>
    <property type="project" value="UniProtKB-SubCell"/>
</dbReference>
<evidence type="ECO:0000256" key="5">
    <source>
        <dbReference type="ARBA" id="ARBA00022692"/>
    </source>
</evidence>
<dbReference type="GO" id="GO:0005243">
    <property type="term" value="F:gap junction channel activity"/>
    <property type="evidence" value="ECO:0007669"/>
    <property type="project" value="TreeGrafter"/>
</dbReference>
<dbReference type="Pfam" id="PF00876">
    <property type="entry name" value="Innexin"/>
    <property type="match status" value="1"/>
</dbReference>
<dbReference type="Proteomes" id="UP000252519">
    <property type="component" value="Unassembled WGS sequence"/>
</dbReference>
<keyword evidence="6" id="KW-0303">Gap junction</keyword>
<dbReference type="PANTHER" id="PTHR11893">
    <property type="entry name" value="INNEXIN"/>
    <property type="match status" value="1"/>
</dbReference>
<comment type="function">
    <text evidence="12">Structural component of the gap junctions.</text>
</comment>
<dbReference type="EMBL" id="JOJR01000878">
    <property type="protein sequence ID" value="RCN33720.1"/>
    <property type="molecule type" value="Genomic_DNA"/>
</dbReference>
<comment type="caution">
    <text evidence="12">Lacks conserved residue(s) required for the propagation of feature annotation.</text>
</comment>
<evidence type="ECO:0000256" key="8">
    <source>
        <dbReference type="ARBA" id="ARBA00022989"/>
    </source>
</evidence>
<dbReference type="AlphaFoldDB" id="A0A368FSC5"/>
<dbReference type="InterPro" id="IPR000990">
    <property type="entry name" value="Innexin"/>
</dbReference>
<keyword evidence="7" id="KW-0965">Cell junction</keyword>
<keyword evidence="3 12" id="KW-0813">Transport</keyword>
<dbReference type="PROSITE" id="PS51013">
    <property type="entry name" value="PANNEXIN"/>
    <property type="match status" value="1"/>
</dbReference>
<evidence type="ECO:0000256" key="1">
    <source>
        <dbReference type="ARBA" id="ARBA00004610"/>
    </source>
</evidence>
<comment type="caution">
    <text evidence="13">The sequence shown here is derived from an EMBL/GenBank/DDBJ whole genome shotgun (WGS) entry which is preliminary data.</text>
</comment>
<keyword evidence="5 12" id="KW-0812">Transmembrane</keyword>
<keyword evidence="11 12" id="KW-0407">Ion channel</keyword>
<sequence>MCDFQVRVLGNLQRYSIQCVLSLNMFNEKIFLFLYFWFIFVGIATALDTVNLAYYTRFESQKLQFIQKFIKPTATEETLMDDFCLFQVNADTVVILKMISGHANEVIASDVVEKMWKNFKKRRASMGNDVVYSPREGSHPEEKTPLFA</sequence>
<keyword evidence="14" id="KW-1185">Reference proteome</keyword>
<proteinExistence type="inferred from homology"/>
<keyword evidence="8 12" id="KW-1133">Transmembrane helix</keyword>
<accession>A0A368FSC5</accession>
<evidence type="ECO:0000256" key="3">
    <source>
        <dbReference type="ARBA" id="ARBA00022448"/>
    </source>
</evidence>
<dbReference type="STRING" id="29170.A0A368FSC5"/>
<evidence type="ECO:0000256" key="12">
    <source>
        <dbReference type="RuleBase" id="RU010713"/>
    </source>
</evidence>
<evidence type="ECO:0000256" key="6">
    <source>
        <dbReference type="ARBA" id="ARBA00022868"/>
    </source>
</evidence>
<keyword evidence="4" id="KW-1003">Cell membrane</keyword>
<dbReference type="GO" id="GO:0034220">
    <property type="term" value="P:monoatomic ion transmembrane transport"/>
    <property type="evidence" value="ECO:0007669"/>
    <property type="project" value="UniProtKB-KW"/>
</dbReference>